<feature type="region of interest" description="Disordered" evidence="1">
    <location>
        <begin position="1"/>
        <end position="39"/>
    </location>
</feature>
<reference evidence="2 3" key="2">
    <citation type="journal article" date="2009" name="PLoS ONE">
        <title>An integrated genetic and cytogenetic map of the cucumber genome.</title>
        <authorList>
            <person name="Ren Y."/>
            <person name="Zhang Z."/>
            <person name="Liu J."/>
            <person name="Staub J.E."/>
            <person name="Han Y."/>
            <person name="Cheng Z."/>
            <person name="Li X."/>
            <person name="Lu J."/>
            <person name="Miao H."/>
            <person name="Kang H."/>
            <person name="Xie B."/>
            <person name="Gu X."/>
            <person name="Wang X."/>
            <person name="Du Y."/>
            <person name="Jin W."/>
            <person name="Huang S."/>
        </authorList>
    </citation>
    <scope>NUCLEOTIDE SEQUENCE [LARGE SCALE GENOMIC DNA]</scope>
    <source>
        <strain evidence="3">cv. 9930</strain>
    </source>
</reference>
<dbReference type="Gramene" id="KGN64452">
    <property type="protein sequence ID" value="KGN64452"/>
    <property type="gene ID" value="Csa_1G051890"/>
</dbReference>
<proteinExistence type="predicted"/>
<reference evidence="2 3" key="4">
    <citation type="journal article" date="2011" name="BMC Genomics">
        <title>RNA-Seq improves annotation of protein-coding genes in the cucumber genome.</title>
        <authorList>
            <person name="Li Z."/>
            <person name="Zhang Z."/>
            <person name="Yan P."/>
            <person name="Huang S."/>
            <person name="Fei Z."/>
            <person name="Lin K."/>
        </authorList>
    </citation>
    <scope>NUCLEOTIDE SEQUENCE [LARGE SCALE GENOMIC DNA]</scope>
    <source>
        <strain evidence="3">cv. 9930</strain>
    </source>
</reference>
<feature type="compositionally biased region" description="Basic and acidic residues" evidence="1">
    <location>
        <begin position="13"/>
        <end position="39"/>
    </location>
</feature>
<organism evidence="2 3">
    <name type="scientific">Cucumis sativus</name>
    <name type="common">Cucumber</name>
    <dbReference type="NCBI Taxonomy" id="3659"/>
    <lineage>
        <taxon>Eukaryota</taxon>
        <taxon>Viridiplantae</taxon>
        <taxon>Streptophyta</taxon>
        <taxon>Embryophyta</taxon>
        <taxon>Tracheophyta</taxon>
        <taxon>Spermatophyta</taxon>
        <taxon>Magnoliopsida</taxon>
        <taxon>eudicotyledons</taxon>
        <taxon>Gunneridae</taxon>
        <taxon>Pentapetalae</taxon>
        <taxon>rosids</taxon>
        <taxon>fabids</taxon>
        <taxon>Cucurbitales</taxon>
        <taxon>Cucurbitaceae</taxon>
        <taxon>Benincaseae</taxon>
        <taxon>Cucumis</taxon>
    </lineage>
</organism>
<sequence length="128" mass="14536">MNQGGEVSFKIFSMKEKSERDKKEEGKEEKESIAQEAQSDHLRNQTVLEFLDEEVNREKIGGSPLDFRMNAASSKKKVRHRDAQCYACARHLLQVRSVTAPKSNVVTLGQLCKDKGILPFRRRGIEAS</sequence>
<evidence type="ECO:0000313" key="2">
    <source>
        <dbReference type="EMBL" id="KGN64452.1"/>
    </source>
</evidence>
<keyword evidence="3" id="KW-1185">Reference proteome</keyword>
<name>A0A0A0LUJ4_CUCSA</name>
<dbReference type="Proteomes" id="UP000029981">
    <property type="component" value="Chromosome 1"/>
</dbReference>
<evidence type="ECO:0000313" key="3">
    <source>
        <dbReference type="Proteomes" id="UP000029981"/>
    </source>
</evidence>
<protein>
    <submittedName>
        <fullName evidence="2">Uncharacterized protein</fullName>
    </submittedName>
</protein>
<reference evidence="2 3" key="1">
    <citation type="journal article" date="2009" name="Nat. Genet.">
        <title>The genome of the cucumber, Cucumis sativus L.</title>
        <authorList>
            <person name="Huang S."/>
            <person name="Li R."/>
            <person name="Zhang Z."/>
            <person name="Li L."/>
            <person name="Gu X."/>
            <person name="Fan W."/>
            <person name="Lucas W.J."/>
            <person name="Wang X."/>
            <person name="Xie B."/>
            <person name="Ni P."/>
            <person name="Ren Y."/>
            <person name="Zhu H."/>
            <person name="Li J."/>
            <person name="Lin K."/>
            <person name="Jin W."/>
            <person name="Fei Z."/>
            <person name="Li G."/>
            <person name="Staub J."/>
            <person name="Kilian A."/>
            <person name="van der Vossen E.A."/>
            <person name="Wu Y."/>
            <person name="Guo J."/>
            <person name="He J."/>
            <person name="Jia Z."/>
            <person name="Ren Y."/>
            <person name="Tian G."/>
            <person name="Lu Y."/>
            <person name="Ruan J."/>
            <person name="Qian W."/>
            <person name="Wang M."/>
            <person name="Huang Q."/>
            <person name="Li B."/>
            <person name="Xuan Z."/>
            <person name="Cao J."/>
            <person name="Asan"/>
            <person name="Wu Z."/>
            <person name="Zhang J."/>
            <person name="Cai Q."/>
            <person name="Bai Y."/>
            <person name="Zhao B."/>
            <person name="Han Y."/>
            <person name="Li Y."/>
            <person name="Li X."/>
            <person name="Wang S."/>
            <person name="Shi Q."/>
            <person name="Liu S."/>
            <person name="Cho W.K."/>
            <person name="Kim J.Y."/>
            <person name="Xu Y."/>
            <person name="Heller-Uszynska K."/>
            <person name="Miao H."/>
            <person name="Cheng Z."/>
            <person name="Zhang S."/>
            <person name="Wu J."/>
            <person name="Yang Y."/>
            <person name="Kang H."/>
            <person name="Li M."/>
            <person name="Liang H."/>
            <person name="Ren X."/>
            <person name="Shi Z."/>
            <person name="Wen M."/>
            <person name="Jian M."/>
            <person name="Yang H."/>
            <person name="Zhang G."/>
            <person name="Yang Z."/>
            <person name="Chen R."/>
            <person name="Liu S."/>
            <person name="Li J."/>
            <person name="Ma L."/>
            <person name="Liu H."/>
            <person name="Zhou Y."/>
            <person name="Zhao J."/>
            <person name="Fang X."/>
            <person name="Li G."/>
            <person name="Fang L."/>
            <person name="Li Y."/>
            <person name="Liu D."/>
            <person name="Zheng H."/>
            <person name="Zhang Y."/>
            <person name="Qin N."/>
            <person name="Li Z."/>
            <person name="Yang G."/>
            <person name="Yang S."/>
            <person name="Bolund L."/>
            <person name="Kristiansen K."/>
            <person name="Zheng H."/>
            <person name="Li S."/>
            <person name="Zhang X."/>
            <person name="Yang H."/>
            <person name="Wang J."/>
            <person name="Sun R."/>
            <person name="Zhang B."/>
            <person name="Jiang S."/>
            <person name="Wang J."/>
            <person name="Du Y."/>
            <person name="Li S."/>
        </authorList>
    </citation>
    <scope>NUCLEOTIDE SEQUENCE [LARGE SCALE GENOMIC DNA]</scope>
    <source>
        <strain evidence="3">cv. 9930</strain>
    </source>
</reference>
<evidence type="ECO:0000256" key="1">
    <source>
        <dbReference type="SAM" id="MobiDB-lite"/>
    </source>
</evidence>
<reference evidence="2 3" key="3">
    <citation type="journal article" date="2010" name="BMC Genomics">
        <title>Transcriptome sequencing and comparative analysis of cucumber flowers with different sex types.</title>
        <authorList>
            <person name="Guo S."/>
            <person name="Zheng Y."/>
            <person name="Joung J.G."/>
            <person name="Liu S."/>
            <person name="Zhang Z."/>
            <person name="Crasta O.R."/>
            <person name="Sobral B.W."/>
            <person name="Xu Y."/>
            <person name="Huang S."/>
            <person name="Fei Z."/>
        </authorList>
    </citation>
    <scope>NUCLEOTIDE SEQUENCE [LARGE SCALE GENOMIC DNA]</scope>
    <source>
        <strain evidence="3">cv. 9930</strain>
    </source>
</reference>
<dbReference type="AlphaFoldDB" id="A0A0A0LUJ4"/>
<accession>A0A0A0LUJ4</accession>
<dbReference type="EMBL" id="CM002922">
    <property type="protein sequence ID" value="KGN64452.1"/>
    <property type="molecule type" value="Genomic_DNA"/>
</dbReference>
<gene>
    <name evidence="2" type="ORF">Csa_1G051890</name>
</gene>